<reference evidence="2 3" key="1">
    <citation type="journal article" date="2020" name="Cell">
        <title>Large-Scale Comparative Analyses of Tick Genomes Elucidate Their Genetic Diversity and Vector Capacities.</title>
        <authorList>
            <consortium name="Tick Genome and Microbiome Consortium (TIGMIC)"/>
            <person name="Jia N."/>
            <person name="Wang J."/>
            <person name="Shi W."/>
            <person name="Du L."/>
            <person name="Sun Y."/>
            <person name="Zhan W."/>
            <person name="Jiang J.F."/>
            <person name="Wang Q."/>
            <person name="Zhang B."/>
            <person name="Ji P."/>
            <person name="Bell-Sakyi L."/>
            <person name="Cui X.M."/>
            <person name="Yuan T.T."/>
            <person name="Jiang B.G."/>
            <person name="Yang W.F."/>
            <person name="Lam T.T."/>
            <person name="Chang Q.C."/>
            <person name="Ding S.J."/>
            <person name="Wang X.J."/>
            <person name="Zhu J.G."/>
            <person name="Ruan X.D."/>
            <person name="Zhao L."/>
            <person name="Wei J.T."/>
            <person name="Ye R.Z."/>
            <person name="Que T.C."/>
            <person name="Du C.H."/>
            <person name="Zhou Y.H."/>
            <person name="Cheng J.X."/>
            <person name="Dai P.F."/>
            <person name="Guo W.B."/>
            <person name="Han X.H."/>
            <person name="Huang E.J."/>
            <person name="Li L.F."/>
            <person name="Wei W."/>
            <person name="Gao Y.C."/>
            <person name="Liu J.Z."/>
            <person name="Shao H.Z."/>
            <person name="Wang X."/>
            <person name="Wang C.C."/>
            <person name="Yang T.C."/>
            <person name="Huo Q.B."/>
            <person name="Li W."/>
            <person name="Chen H.Y."/>
            <person name="Chen S.E."/>
            <person name="Zhou L.G."/>
            <person name="Ni X.B."/>
            <person name="Tian J.H."/>
            <person name="Sheng Y."/>
            <person name="Liu T."/>
            <person name="Pan Y.S."/>
            <person name="Xia L.Y."/>
            <person name="Li J."/>
            <person name="Zhao F."/>
            <person name="Cao W.C."/>
        </authorList>
    </citation>
    <scope>NUCLEOTIDE SEQUENCE [LARGE SCALE GENOMIC DNA]</scope>
    <source>
        <strain evidence="2">HaeL-2018</strain>
    </source>
</reference>
<dbReference type="EMBL" id="JABSTR010000004">
    <property type="protein sequence ID" value="KAH9367725.1"/>
    <property type="molecule type" value="Genomic_DNA"/>
</dbReference>
<keyword evidence="3" id="KW-1185">Reference proteome</keyword>
<evidence type="ECO:0000313" key="3">
    <source>
        <dbReference type="Proteomes" id="UP000821853"/>
    </source>
</evidence>
<dbReference type="VEuPathDB" id="VectorBase:HLOH_063227"/>
<protein>
    <submittedName>
        <fullName evidence="2">Uncharacterized protein</fullName>
    </submittedName>
</protein>
<evidence type="ECO:0000313" key="2">
    <source>
        <dbReference type="EMBL" id="KAH9367725.1"/>
    </source>
</evidence>
<name>A0A9J6FX78_HAELO</name>
<sequence>MSQKRISTFFPPTSKRPCQTLKPAKVLVQDKKSPLTQEKKDWCQSHIWKLRSMRLYRLYRQAQHAHLPSSPPPKRRAIQTAVPSDEGPEPTEDRLVAVERACQSALAEQKAEYIHLHQTLLTNQATMQATIESIRAELHKTIADLATALGVSVAPQAIPQPMFDLTHDPNQSQ</sequence>
<dbReference type="Proteomes" id="UP000821853">
    <property type="component" value="Chromosome 2"/>
</dbReference>
<organism evidence="2 3">
    <name type="scientific">Haemaphysalis longicornis</name>
    <name type="common">Bush tick</name>
    <dbReference type="NCBI Taxonomy" id="44386"/>
    <lineage>
        <taxon>Eukaryota</taxon>
        <taxon>Metazoa</taxon>
        <taxon>Ecdysozoa</taxon>
        <taxon>Arthropoda</taxon>
        <taxon>Chelicerata</taxon>
        <taxon>Arachnida</taxon>
        <taxon>Acari</taxon>
        <taxon>Parasitiformes</taxon>
        <taxon>Ixodida</taxon>
        <taxon>Ixodoidea</taxon>
        <taxon>Ixodidae</taxon>
        <taxon>Haemaphysalinae</taxon>
        <taxon>Haemaphysalis</taxon>
    </lineage>
</organism>
<gene>
    <name evidence="2" type="ORF">HPB48_011109</name>
</gene>
<feature type="region of interest" description="Disordered" evidence="1">
    <location>
        <begin position="64"/>
        <end position="90"/>
    </location>
</feature>
<dbReference type="AlphaFoldDB" id="A0A9J6FX78"/>
<proteinExistence type="predicted"/>
<accession>A0A9J6FX78</accession>
<comment type="caution">
    <text evidence="2">The sequence shown here is derived from an EMBL/GenBank/DDBJ whole genome shotgun (WGS) entry which is preliminary data.</text>
</comment>
<evidence type="ECO:0000256" key="1">
    <source>
        <dbReference type="SAM" id="MobiDB-lite"/>
    </source>
</evidence>